<dbReference type="KEGG" id="mhk:DFR87_06615"/>
<dbReference type="OrthoDB" id="10874at2157"/>
<evidence type="ECO:0000313" key="1">
    <source>
        <dbReference type="EMBL" id="AWR99428.1"/>
    </source>
</evidence>
<accession>A0A2U9ITS8</accession>
<dbReference type="Gene3D" id="3.30.1440.10">
    <property type="match status" value="1"/>
</dbReference>
<dbReference type="InterPro" id="IPR002739">
    <property type="entry name" value="PAB1135-like"/>
</dbReference>
<dbReference type="SUPFAM" id="SSF55282">
    <property type="entry name" value="RL5-like"/>
    <property type="match status" value="1"/>
</dbReference>
<reference evidence="2" key="3">
    <citation type="submission" date="2020-03" db="EMBL/GenBank/DDBJ databases">
        <title>Sequencing and Assembly of Multiple Reported Metal-Biooxidizing Members of the Extremely Thermoacidophilic Archaeal Family Sulfolobaceae.</title>
        <authorList>
            <person name="Counts J.A."/>
            <person name="Kelly R.M."/>
        </authorList>
    </citation>
    <scope>NUCLEOTIDE SEQUENCE [LARGE SCALE GENOMIC DNA]</scope>
    <source>
        <strain evidence="2">HO1-1</strain>
    </source>
</reference>
<dbReference type="PANTHER" id="PTHR38816">
    <property type="entry name" value="EXOSOME SUBUNIT, DUF54 FAMILY-RELATED"/>
    <property type="match status" value="1"/>
</dbReference>
<dbReference type="PANTHER" id="PTHR38816:SF1">
    <property type="entry name" value="EXOSOME SUBUNIT"/>
    <property type="match status" value="1"/>
</dbReference>
<dbReference type="RefSeq" id="WP_110369182.1">
    <property type="nucleotide sequence ID" value="NZ_CP029287.2"/>
</dbReference>
<dbReference type="Proteomes" id="UP000247586">
    <property type="component" value="Chromosome"/>
</dbReference>
<protein>
    <submittedName>
        <fullName evidence="1">Exosome protein</fullName>
    </submittedName>
</protein>
<sequence length="144" mass="16125">MKINRITASVFSYSTESESKVLRALDALFGPIGGSVLRQEVKGHYGDPIVTFKIELEGKPASEVTERIISKLNKADIIFLVSTIESRSQGNRIYLRIDKQYLISQGKIALKDGEDVIKIVISLRQSIDQFKEVLKQYASGNVYT</sequence>
<dbReference type="EMBL" id="CP029287">
    <property type="protein sequence ID" value="AWR99428.1"/>
    <property type="molecule type" value="Genomic_DNA"/>
</dbReference>
<dbReference type="Pfam" id="PF01877">
    <property type="entry name" value="RNA_binding"/>
    <property type="match status" value="1"/>
</dbReference>
<dbReference type="GeneID" id="36834999"/>
<keyword evidence="2" id="KW-1185">Reference proteome</keyword>
<organism evidence="1 2">
    <name type="scientific">Metallosphaera hakonensis JCM 8857 = DSM 7519</name>
    <dbReference type="NCBI Taxonomy" id="1293036"/>
    <lineage>
        <taxon>Archaea</taxon>
        <taxon>Thermoproteota</taxon>
        <taxon>Thermoprotei</taxon>
        <taxon>Sulfolobales</taxon>
        <taxon>Sulfolobaceae</taxon>
        <taxon>Metallosphaera</taxon>
    </lineage>
</organism>
<reference evidence="2" key="2">
    <citation type="submission" date="2020-03" db="EMBL/GenBank/DDBJ databases">
        <title>Complete Genome Sequences of Extremely Thermoacidophilic, Metal-Mobilizing Type-Strain Members of the Archaeal Family Sulfolobaceae: Acidianus brierleyi DSM-1651T, Acidianus sulfidivorans DSM-18786T, Metallosphaera hakonensis DSM-7519T, and Metallosphaera prunae DSM-10039T.</title>
        <authorList>
            <person name="Counts J.A."/>
            <person name="Kelly R.M."/>
        </authorList>
    </citation>
    <scope>NUCLEOTIDE SEQUENCE [LARGE SCALE GENOMIC DNA]</scope>
    <source>
        <strain evidence="2">HO1-1</strain>
    </source>
</reference>
<name>A0A2U9ITS8_9CREN</name>
<proteinExistence type="predicted"/>
<dbReference type="InterPro" id="IPR022803">
    <property type="entry name" value="Ribosomal_uL5_dom_sf"/>
</dbReference>
<gene>
    <name evidence="1" type="ORF">DFR87_06615</name>
</gene>
<evidence type="ECO:0000313" key="2">
    <source>
        <dbReference type="Proteomes" id="UP000247586"/>
    </source>
</evidence>
<dbReference type="STRING" id="1293036.GCA_001315825_01877"/>
<reference evidence="1 2" key="1">
    <citation type="submission" date="2018-05" db="EMBL/GenBank/DDBJ databases">
        <title>Complete Genome Sequences of Extremely Thermoacidophilic, Metal-Mobilizing Type-Strain Members of the Archaeal Family Sulfolobaceae: Acidianus brierleyi DSM-1651T, Acidianus sulfidivorans DSM-18786T, Metallosphaera hakonensis DSM-7519T, and Metallosphaera prunae DSM-10039T.</title>
        <authorList>
            <person name="Counts J.A."/>
            <person name="Kelly R.M."/>
        </authorList>
    </citation>
    <scope>NUCLEOTIDE SEQUENCE [LARGE SCALE GENOMIC DNA]</scope>
    <source>
        <strain evidence="1 2">HO1-1</strain>
    </source>
</reference>
<dbReference type="AlphaFoldDB" id="A0A2U9ITS8"/>